<name>A0ACB9MPR2_9MYRT</name>
<evidence type="ECO:0000313" key="2">
    <source>
        <dbReference type="Proteomes" id="UP001057402"/>
    </source>
</evidence>
<dbReference type="EMBL" id="CM042888">
    <property type="protein sequence ID" value="KAI4326308.1"/>
    <property type="molecule type" value="Genomic_DNA"/>
</dbReference>
<protein>
    <submittedName>
        <fullName evidence="1">Uncharacterized protein</fullName>
    </submittedName>
</protein>
<accession>A0ACB9MPR2</accession>
<comment type="caution">
    <text evidence="1">The sequence shown here is derived from an EMBL/GenBank/DDBJ whole genome shotgun (WGS) entry which is preliminary data.</text>
</comment>
<reference evidence="2" key="1">
    <citation type="journal article" date="2023" name="Front. Plant Sci.">
        <title>Chromosomal-level genome assembly of Melastoma candidum provides insights into trichome evolution.</title>
        <authorList>
            <person name="Zhong Y."/>
            <person name="Wu W."/>
            <person name="Sun C."/>
            <person name="Zou P."/>
            <person name="Liu Y."/>
            <person name="Dai S."/>
            <person name="Zhou R."/>
        </authorList>
    </citation>
    <scope>NUCLEOTIDE SEQUENCE [LARGE SCALE GENOMIC DNA]</scope>
</reference>
<evidence type="ECO:0000313" key="1">
    <source>
        <dbReference type="EMBL" id="KAI4326308.1"/>
    </source>
</evidence>
<proteinExistence type="predicted"/>
<organism evidence="1 2">
    <name type="scientific">Melastoma candidum</name>
    <dbReference type="NCBI Taxonomy" id="119954"/>
    <lineage>
        <taxon>Eukaryota</taxon>
        <taxon>Viridiplantae</taxon>
        <taxon>Streptophyta</taxon>
        <taxon>Embryophyta</taxon>
        <taxon>Tracheophyta</taxon>
        <taxon>Spermatophyta</taxon>
        <taxon>Magnoliopsida</taxon>
        <taxon>eudicotyledons</taxon>
        <taxon>Gunneridae</taxon>
        <taxon>Pentapetalae</taxon>
        <taxon>rosids</taxon>
        <taxon>malvids</taxon>
        <taxon>Myrtales</taxon>
        <taxon>Melastomataceae</taxon>
        <taxon>Melastomatoideae</taxon>
        <taxon>Melastomateae</taxon>
        <taxon>Melastoma</taxon>
    </lineage>
</organism>
<dbReference type="Proteomes" id="UP001057402">
    <property type="component" value="Chromosome 9"/>
</dbReference>
<sequence>MAEVKALAISMVVLRVICLFASAASIAVLVTDQFTDSIGQHLTLKDAITYRFVLATAVVGAAYALIQMPFAIYFSCTEKRIIRHSFLQEFDFYGDKTISFLLASGVGAGFTSGFEHKRNLKRFVDIGPDEDFDRIMKFLDIAIVATGLLALAFLCMAVVSICSSIVRSSSRGVWR</sequence>
<keyword evidence="2" id="KW-1185">Reference proteome</keyword>
<gene>
    <name evidence="1" type="ORF">MLD38_031634</name>
</gene>